<feature type="compositionally biased region" description="Basic and acidic residues" evidence="5">
    <location>
        <begin position="118"/>
        <end position="131"/>
    </location>
</feature>
<evidence type="ECO:0000259" key="7">
    <source>
        <dbReference type="Pfam" id="PF06305"/>
    </source>
</evidence>
<feature type="transmembrane region" description="Helical" evidence="6">
    <location>
        <begin position="41"/>
        <end position="62"/>
    </location>
</feature>
<evidence type="ECO:0000256" key="2">
    <source>
        <dbReference type="ARBA" id="ARBA00022692"/>
    </source>
</evidence>
<keyword evidence="2 6" id="KW-0812">Transmembrane</keyword>
<name>A0ABW3HTG1_9BACL</name>
<reference evidence="9" key="1">
    <citation type="journal article" date="2019" name="Int. J. Syst. Evol. Microbiol.">
        <title>The Global Catalogue of Microorganisms (GCM) 10K type strain sequencing project: providing services to taxonomists for standard genome sequencing and annotation.</title>
        <authorList>
            <consortium name="The Broad Institute Genomics Platform"/>
            <consortium name="The Broad Institute Genome Sequencing Center for Infectious Disease"/>
            <person name="Wu L."/>
            <person name="Ma J."/>
        </authorList>
    </citation>
    <scope>NUCLEOTIDE SEQUENCE [LARGE SCALE GENOMIC DNA]</scope>
    <source>
        <strain evidence="9">CCUG 59129</strain>
    </source>
</reference>
<evidence type="ECO:0000313" key="8">
    <source>
        <dbReference type="EMBL" id="MFD0960854.1"/>
    </source>
</evidence>
<protein>
    <submittedName>
        <fullName evidence="8">Lipopolysaccharide assembly LapA domain-containing protein</fullName>
    </submittedName>
</protein>
<dbReference type="PANTHER" id="PTHR41335">
    <property type="entry name" value="MEMBRANE PROTEIN-RELATED"/>
    <property type="match status" value="1"/>
</dbReference>
<dbReference type="RefSeq" id="WP_377565707.1">
    <property type="nucleotide sequence ID" value="NZ_JBHTJZ010000024.1"/>
</dbReference>
<evidence type="ECO:0000256" key="3">
    <source>
        <dbReference type="ARBA" id="ARBA00022989"/>
    </source>
</evidence>
<evidence type="ECO:0000256" key="6">
    <source>
        <dbReference type="SAM" id="Phobius"/>
    </source>
</evidence>
<keyword evidence="9" id="KW-1185">Reference proteome</keyword>
<feature type="compositionally biased region" description="Basic and acidic residues" evidence="5">
    <location>
        <begin position="78"/>
        <end position="98"/>
    </location>
</feature>
<feature type="domain" description="Lipopolysaccharide assembly protein A" evidence="7">
    <location>
        <begin position="24"/>
        <end position="84"/>
    </location>
</feature>
<gene>
    <name evidence="8" type="ORF">ACFQ2I_15795</name>
</gene>
<evidence type="ECO:0000256" key="5">
    <source>
        <dbReference type="SAM" id="MobiDB-lite"/>
    </source>
</evidence>
<evidence type="ECO:0000256" key="1">
    <source>
        <dbReference type="ARBA" id="ARBA00022475"/>
    </source>
</evidence>
<keyword evidence="1" id="KW-1003">Cell membrane</keyword>
<accession>A0ABW3HTG1</accession>
<keyword evidence="4 6" id="KW-0472">Membrane</keyword>
<evidence type="ECO:0000256" key="4">
    <source>
        <dbReference type="ARBA" id="ARBA00023136"/>
    </source>
</evidence>
<organism evidence="8 9">
    <name type="scientific">Paenibacillus chungangensis</name>
    <dbReference type="NCBI Taxonomy" id="696535"/>
    <lineage>
        <taxon>Bacteria</taxon>
        <taxon>Bacillati</taxon>
        <taxon>Bacillota</taxon>
        <taxon>Bacilli</taxon>
        <taxon>Bacillales</taxon>
        <taxon>Paenibacillaceae</taxon>
        <taxon>Paenibacillus</taxon>
    </lineage>
</organism>
<dbReference type="EMBL" id="JBHTJZ010000024">
    <property type="protein sequence ID" value="MFD0960854.1"/>
    <property type="molecule type" value="Genomic_DNA"/>
</dbReference>
<feature type="region of interest" description="Disordered" evidence="5">
    <location>
        <begin position="78"/>
        <end position="131"/>
    </location>
</feature>
<proteinExistence type="predicted"/>
<evidence type="ECO:0000313" key="9">
    <source>
        <dbReference type="Proteomes" id="UP001596989"/>
    </source>
</evidence>
<sequence length="131" mass="14528">MKGQSMLISAFAFALVIAIFAVINVDTVQVNFLFTKTSTPLILVILVSTLLGGVTVGLFGMIRIYRLQRQVKGLEKQLATKEADSAEERTWEEAHVENDGNTQLQSDDEAMQPLEDATADRREDPADDKKE</sequence>
<dbReference type="Proteomes" id="UP001596989">
    <property type="component" value="Unassembled WGS sequence"/>
</dbReference>
<dbReference type="PANTHER" id="PTHR41335:SF1">
    <property type="entry name" value="MEMBRANE PROTEIN"/>
    <property type="match status" value="1"/>
</dbReference>
<dbReference type="InterPro" id="IPR010445">
    <property type="entry name" value="LapA_dom"/>
</dbReference>
<comment type="caution">
    <text evidence="8">The sequence shown here is derived from an EMBL/GenBank/DDBJ whole genome shotgun (WGS) entry which is preliminary data.</text>
</comment>
<dbReference type="Pfam" id="PF06305">
    <property type="entry name" value="LapA_dom"/>
    <property type="match status" value="1"/>
</dbReference>
<keyword evidence="3 6" id="KW-1133">Transmembrane helix</keyword>